<reference evidence="3 4" key="1">
    <citation type="journal article" date="2011" name="Science">
        <title>The ecoresponsive genome of Daphnia pulex.</title>
        <authorList>
            <person name="Colbourne J.K."/>
            <person name="Pfrender M.E."/>
            <person name="Gilbert D."/>
            <person name="Thomas W.K."/>
            <person name="Tucker A."/>
            <person name="Oakley T.H."/>
            <person name="Tokishita S."/>
            <person name="Aerts A."/>
            <person name="Arnold G.J."/>
            <person name="Basu M.K."/>
            <person name="Bauer D.J."/>
            <person name="Caceres C.E."/>
            <person name="Carmel L."/>
            <person name="Casola C."/>
            <person name="Choi J.H."/>
            <person name="Detter J.C."/>
            <person name="Dong Q."/>
            <person name="Dusheyko S."/>
            <person name="Eads B.D."/>
            <person name="Frohlich T."/>
            <person name="Geiler-Samerotte K.A."/>
            <person name="Gerlach D."/>
            <person name="Hatcher P."/>
            <person name="Jogdeo S."/>
            <person name="Krijgsveld J."/>
            <person name="Kriventseva E.V."/>
            <person name="Kultz D."/>
            <person name="Laforsch C."/>
            <person name="Lindquist E."/>
            <person name="Lopez J."/>
            <person name="Manak J.R."/>
            <person name="Muller J."/>
            <person name="Pangilinan J."/>
            <person name="Patwardhan R.P."/>
            <person name="Pitluck S."/>
            <person name="Pritham E.J."/>
            <person name="Rechtsteiner A."/>
            <person name="Rho M."/>
            <person name="Rogozin I.B."/>
            <person name="Sakarya O."/>
            <person name="Salamov A."/>
            <person name="Schaack S."/>
            <person name="Shapiro H."/>
            <person name="Shiga Y."/>
            <person name="Skalitzky C."/>
            <person name="Smith Z."/>
            <person name="Souvorov A."/>
            <person name="Sung W."/>
            <person name="Tang Z."/>
            <person name="Tsuchiya D."/>
            <person name="Tu H."/>
            <person name="Vos H."/>
            <person name="Wang M."/>
            <person name="Wolf Y.I."/>
            <person name="Yamagata H."/>
            <person name="Yamada T."/>
            <person name="Ye Y."/>
            <person name="Shaw J.R."/>
            <person name="Andrews J."/>
            <person name="Crease T.J."/>
            <person name="Tang H."/>
            <person name="Lucas S.M."/>
            <person name="Robertson H.M."/>
            <person name="Bork P."/>
            <person name="Koonin E.V."/>
            <person name="Zdobnov E.M."/>
            <person name="Grigoriev I.V."/>
            <person name="Lynch M."/>
            <person name="Boore J.L."/>
        </authorList>
    </citation>
    <scope>NUCLEOTIDE SEQUENCE [LARGE SCALE GENOMIC DNA]</scope>
</reference>
<keyword evidence="4" id="KW-1185">Reference proteome</keyword>
<evidence type="ECO:0000313" key="3">
    <source>
        <dbReference type="EMBL" id="EFX83653.1"/>
    </source>
</evidence>
<evidence type="ECO:0000256" key="1">
    <source>
        <dbReference type="SAM" id="MobiDB-lite"/>
    </source>
</evidence>
<dbReference type="Proteomes" id="UP000000305">
    <property type="component" value="Unassembled WGS sequence"/>
</dbReference>
<dbReference type="HOGENOM" id="CLU_779045_0_0_1"/>
<dbReference type="AlphaFoldDB" id="E9G9Z5"/>
<dbReference type="InParanoid" id="E9G9Z5"/>
<evidence type="ECO:0000313" key="4">
    <source>
        <dbReference type="Proteomes" id="UP000000305"/>
    </source>
</evidence>
<feature type="compositionally biased region" description="Low complexity" evidence="1">
    <location>
        <begin position="132"/>
        <end position="175"/>
    </location>
</feature>
<evidence type="ECO:0000256" key="2">
    <source>
        <dbReference type="SAM" id="SignalP"/>
    </source>
</evidence>
<keyword evidence="2" id="KW-0732">Signal</keyword>
<gene>
    <name evidence="3" type="ORF">DAPPUDRAFT_100284</name>
</gene>
<accession>E9G9Z5</accession>
<dbReference type="EMBL" id="GL732536">
    <property type="protein sequence ID" value="EFX83653.1"/>
    <property type="molecule type" value="Genomic_DNA"/>
</dbReference>
<dbReference type="KEGG" id="dpx:DAPPUDRAFT_100284"/>
<sequence>MSITSASFFLVAISIAVCWAGLDASQNRLSNVDPRSARILLSNNFESGSADPWYDNSPSSVHWIADDFYYPAEVSNPPPTPLSASNFNWRPASTSLRVSEPTDVTLIFYGYCGSNNEDAIATHDISTTEMVTTTTTTPTTTTPTTTTPTTTTPTTTTPTTTTPTTTPTTTTPTTTRGLATQNLGDSDKILARVYEDSGELPTPATTASSSPIRRTVVFIYKTTQNEQNMFIRGGIDDKVVRPVCMNNQDAESSICSVSLQAGQGTYMDSSAFGTPLAWTTNGEITIIWWILTVDCSETVNGWFDVKAFITNFASGWETDIIQSPCTGTGANALPPYSGTSASTQKIVLYSLRRCQI</sequence>
<name>E9G9Z5_DAPPU</name>
<feature type="chain" id="PRO_5003236787" evidence="2">
    <location>
        <begin position="25"/>
        <end position="356"/>
    </location>
</feature>
<feature type="region of interest" description="Disordered" evidence="1">
    <location>
        <begin position="131"/>
        <end position="180"/>
    </location>
</feature>
<feature type="signal peptide" evidence="2">
    <location>
        <begin position="1"/>
        <end position="24"/>
    </location>
</feature>
<organism evidence="3 4">
    <name type="scientific">Daphnia pulex</name>
    <name type="common">Water flea</name>
    <dbReference type="NCBI Taxonomy" id="6669"/>
    <lineage>
        <taxon>Eukaryota</taxon>
        <taxon>Metazoa</taxon>
        <taxon>Ecdysozoa</taxon>
        <taxon>Arthropoda</taxon>
        <taxon>Crustacea</taxon>
        <taxon>Branchiopoda</taxon>
        <taxon>Diplostraca</taxon>
        <taxon>Cladocera</taxon>
        <taxon>Anomopoda</taxon>
        <taxon>Daphniidae</taxon>
        <taxon>Daphnia</taxon>
    </lineage>
</organism>
<dbReference type="OrthoDB" id="550577at2759"/>
<proteinExistence type="predicted"/>
<protein>
    <submittedName>
        <fullName evidence="3">Uncharacterized protein</fullName>
    </submittedName>
</protein>
<dbReference type="STRING" id="6669.E9G9Z5"/>